<protein>
    <submittedName>
        <fullName evidence="4">Uncharacterized protein DUF3841</fullName>
    </submittedName>
</protein>
<evidence type="ECO:0000313" key="8">
    <source>
        <dbReference type="Proteomes" id="UP000324896"/>
    </source>
</evidence>
<accession>A0A1G6JUE2</accession>
<dbReference type="EMBL" id="FOHG01000009">
    <property type="protein sequence ID" value="SES87277.1"/>
    <property type="molecule type" value="Genomic_DNA"/>
</dbReference>
<proteinExistence type="predicted"/>
<reference evidence="4 7" key="2">
    <citation type="submission" date="2019-03" db="EMBL/GenBank/DDBJ databases">
        <title>Subsurface microbial communities from deep shales in Ohio and West Virginia, USA.</title>
        <authorList>
            <person name="Wrighton K."/>
        </authorList>
    </citation>
    <scope>NUCLEOTIDE SEQUENCE [LARGE SCALE GENOMIC DNA]</scope>
    <source>
        <strain evidence="4 7">DSMZ 11287</strain>
    </source>
</reference>
<evidence type="ECO:0000313" key="1">
    <source>
        <dbReference type="EMBL" id="SDC22360.1"/>
    </source>
</evidence>
<organism evidence="1 8">
    <name type="scientific">Halanaerobium congolense</name>
    <dbReference type="NCBI Taxonomy" id="54121"/>
    <lineage>
        <taxon>Bacteria</taxon>
        <taxon>Bacillati</taxon>
        <taxon>Bacillota</taxon>
        <taxon>Clostridia</taxon>
        <taxon>Halanaerobiales</taxon>
        <taxon>Halanaerobiaceae</taxon>
        <taxon>Halanaerobium</taxon>
    </lineage>
</organism>
<evidence type="ECO:0000313" key="3">
    <source>
        <dbReference type="EMBL" id="SES87277.1"/>
    </source>
</evidence>
<gene>
    <name evidence="4" type="ORF">C7954_1041</name>
    <name evidence="1" type="ORF">SAMN04488597_103132</name>
    <name evidence="2" type="ORF">SAMN04488598_10943</name>
    <name evidence="3" type="ORF">SAMN04515652_10942</name>
</gene>
<dbReference type="OrthoDB" id="286252at2"/>
<dbReference type="Proteomes" id="UP000199519">
    <property type="component" value="Unassembled WGS sequence"/>
</dbReference>
<dbReference type="InterPro" id="IPR024211">
    <property type="entry name" value="DUF3841"/>
</dbReference>
<dbReference type="Pfam" id="PF12952">
    <property type="entry name" value="DUF3841"/>
    <property type="match status" value="1"/>
</dbReference>
<name>A0A1G6JUE2_9FIRM</name>
<evidence type="ECO:0000313" key="4">
    <source>
        <dbReference type="EMBL" id="TDX46633.1"/>
    </source>
</evidence>
<dbReference type="EMBL" id="SOEF01000004">
    <property type="protein sequence ID" value="TDX46633.1"/>
    <property type="molecule type" value="Genomic_DNA"/>
</dbReference>
<dbReference type="STRING" id="54121.SAMN04515653_10347"/>
<dbReference type="AlphaFoldDB" id="A0A1G6JUE2"/>
<reference evidence="5 6" key="1">
    <citation type="submission" date="2016-10" db="EMBL/GenBank/DDBJ databases">
        <authorList>
            <person name="Varghese N."/>
            <person name="Submissions S."/>
        </authorList>
    </citation>
    <scope>NUCLEOTIDE SEQUENCE [LARGE SCALE GENOMIC DNA]</scope>
    <source>
        <strain evidence="1 8">WG10</strain>
        <strain evidence="2 6">WG2</strain>
        <strain evidence="3 5">WG5</strain>
    </source>
</reference>
<keyword evidence="6" id="KW-1185">Reference proteome</keyword>
<evidence type="ECO:0000313" key="7">
    <source>
        <dbReference type="Proteomes" id="UP000295472"/>
    </source>
</evidence>
<dbReference type="RefSeq" id="WP_073157205.1">
    <property type="nucleotide sequence ID" value="NZ_FMYT01000003.1"/>
</dbReference>
<dbReference type="Proteomes" id="UP000198612">
    <property type="component" value="Unassembled WGS sequence"/>
</dbReference>
<evidence type="ECO:0000313" key="6">
    <source>
        <dbReference type="Proteomes" id="UP000199519"/>
    </source>
</evidence>
<dbReference type="Proteomes" id="UP000324896">
    <property type="component" value="Unassembled WGS sequence"/>
</dbReference>
<sequence length="196" mass="24276">MAKIQNETDDAKVKVWTRQHKNVLKVLKEERIYKVKERYIRKKLENCADIYFDVYKWLRHESAKRMEISAEVKYPIWLSIEEELKLPAAEGMVFFELEIPRDQIMIFDMMKWDYIVNYLYLPKDRNDRKRFKEKLKKYNINVESEIYLENFYPRLKKEMTSSWKRLFDSEIELSDQKVAISWELREEWVVDYEYKD</sequence>
<dbReference type="Proteomes" id="UP000295472">
    <property type="component" value="Unassembled WGS sequence"/>
</dbReference>
<evidence type="ECO:0000313" key="5">
    <source>
        <dbReference type="Proteomes" id="UP000198612"/>
    </source>
</evidence>
<evidence type="ECO:0000313" key="2">
    <source>
        <dbReference type="EMBL" id="SDF29257.1"/>
    </source>
</evidence>
<dbReference type="EMBL" id="FNBJ01000009">
    <property type="protein sequence ID" value="SDF29257.1"/>
    <property type="molecule type" value="Genomic_DNA"/>
</dbReference>
<dbReference type="GeneID" id="57011867"/>
<dbReference type="EMBL" id="FMYT01000003">
    <property type="protein sequence ID" value="SDC22360.1"/>
    <property type="molecule type" value="Genomic_DNA"/>
</dbReference>